<proteinExistence type="predicted"/>
<sequence length="657" mass="72742">MARAHFKLKPNTAGIDYLLHPQILGTVEESVRADQIIPVVVLSEEEISAGPEKLWDTLHYLVDNDDVCTDEFTGIIVVRPSPTSASAPDEPLKIIVDPASDRSASVYHLSPGPNLLRQGEEAQLPSGPYFLSGRNLHQAWRLYPDDLDAFTFGLLPDDPYSPKSFQAVALQSWDGLARSIPVPSRLYHKPDSDRPLAGARVSVKDIFDIQGVKTTLSSRAWAELYPAATTNAPYLKRLLDQGAIIVGKTKTTQFATGAEWVDFQAPVNPRGDRYQYPSGSSTGAAASLAGYPWLDHSIGGDSAGSVRGPATYHGLHALRPTFGSASLDGIKIMSPRYDTVGIFGRSLNEIAFIVENSLDVTQDEDKTLPRKLILPADFFPLTDTEHQRLFDQFVGILETYIGVERVTVNLTQIWEENPPVHPHGAGQSLHEFMKKAPTLSLCYDYYHVSEQFRCGYREEFGREPFVEASPRHWWNVGANVTKHEYDMYVRQIGMFKAWFDTTVMRTDRGHLQDGIMFLPNGIAGPKYRDAIPEAPSASEGIDPQLLSPLLATPHLVVCFAQVPYESRVSGSTEYRPICAGIMSARGSDLALLRLVHEALEMAGWRADIDSGRYTYPLGNNSRNVDDGLDDKANQAETFIEVHIDSMAHGHQLPVDEL</sequence>
<keyword evidence="3" id="KW-1185">Reference proteome</keyword>
<dbReference type="Proteomes" id="UP000803844">
    <property type="component" value="Unassembled WGS sequence"/>
</dbReference>
<dbReference type="PANTHER" id="PTHR46310">
    <property type="entry name" value="AMIDASE 1"/>
    <property type="match status" value="1"/>
</dbReference>
<dbReference type="RefSeq" id="XP_040777973.1">
    <property type="nucleotide sequence ID" value="XM_040915194.1"/>
</dbReference>
<organism evidence="2 3">
    <name type="scientific">Cryphonectria parasitica (strain ATCC 38755 / EP155)</name>
    <dbReference type="NCBI Taxonomy" id="660469"/>
    <lineage>
        <taxon>Eukaryota</taxon>
        <taxon>Fungi</taxon>
        <taxon>Dikarya</taxon>
        <taxon>Ascomycota</taxon>
        <taxon>Pezizomycotina</taxon>
        <taxon>Sordariomycetes</taxon>
        <taxon>Sordariomycetidae</taxon>
        <taxon>Diaporthales</taxon>
        <taxon>Cryphonectriaceae</taxon>
        <taxon>Cryphonectria-Endothia species complex</taxon>
        <taxon>Cryphonectria</taxon>
    </lineage>
</organism>
<dbReference type="InterPro" id="IPR023631">
    <property type="entry name" value="Amidase_dom"/>
</dbReference>
<dbReference type="OrthoDB" id="5423360at2759"/>
<dbReference type="GeneID" id="63832323"/>
<dbReference type="InterPro" id="IPR036928">
    <property type="entry name" value="AS_sf"/>
</dbReference>
<comment type="caution">
    <text evidence="2">The sequence shown here is derived from an EMBL/GenBank/DDBJ whole genome shotgun (WGS) entry which is preliminary data.</text>
</comment>
<name>A0A9P5CR00_CRYP1</name>
<accession>A0A9P5CR00</accession>
<gene>
    <name evidence="2" type="ORF">M406DRAFT_106416</name>
</gene>
<reference evidence="2" key="1">
    <citation type="journal article" date="2020" name="Phytopathology">
        <title>Genome sequence of the chestnut blight fungus Cryphonectria parasitica EP155: A fundamental resource for an archetypical invasive plant pathogen.</title>
        <authorList>
            <person name="Crouch J.A."/>
            <person name="Dawe A."/>
            <person name="Aerts A."/>
            <person name="Barry K."/>
            <person name="Churchill A.C.L."/>
            <person name="Grimwood J."/>
            <person name="Hillman B."/>
            <person name="Milgroom M.G."/>
            <person name="Pangilinan J."/>
            <person name="Smith M."/>
            <person name="Salamov A."/>
            <person name="Schmutz J."/>
            <person name="Yadav J."/>
            <person name="Grigoriev I.V."/>
            <person name="Nuss D."/>
        </authorList>
    </citation>
    <scope>NUCLEOTIDE SEQUENCE</scope>
    <source>
        <strain evidence="2">EP155</strain>
    </source>
</reference>
<dbReference type="EMBL" id="MU032346">
    <property type="protein sequence ID" value="KAF3767012.1"/>
    <property type="molecule type" value="Genomic_DNA"/>
</dbReference>
<feature type="domain" description="Amidase" evidence="1">
    <location>
        <begin position="191"/>
        <end position="368"/>
    </location>
</feature>
<evidence type="ECO:0000313" key="2">
    <source>
        <dbReference type="EMBL" id="KAF3767012.1"/>
    </source>
</evidence>
<protein>
    <recommendedName>
        <fullName evidence="1">Amidase domain-containing protein</fullName>
    </recommendedName>
</protein>
<dbReference type="AlphaFoldDB" id="A0A9P5CR00"/>
<dbReference type="PANTHER" id="PTHR46310:SF7">
    <property type="entry name" value="AMIDASE 1"/>
    <property type="match status" value="1"/>
</dbReference>
<evidence type="ECO:0000313" key="3">
    <source>
        <dbReference type="Proteomes" id="UP000803844"/>
    </source>
</evidence>
<dbReference type="Gene3D" id="3.90.1300.10">
    <property type="entry name" value="Amidase signature (AS) domain"/>
    <property type="match status" value="1"/>
</dbReference>
<evidence type="ECO:0000259" key="1">
    <source>
        <dbReference type="Pfam" id="PF01425"/>
    </source>
</evidence>
<dbReference type="Pfam" id="PF01425">
    <property type="entry name" value="Amidase"/>
    <property type="match status" value="1"/>
</dbReference>
<dbReference type="SUPFAM" id="SSF75304">
    <property type="entry name" value="Amidase signature (AS) enzymes"/>
    <property type="match status" value="1"/>
</dbReference>